<dbReference type="PIRSF" id="PIRSF034303">
    <property type="entry name" value="DUF1694"/>
    <property type="match status" value="1"/>
</dbReference>
<protein>
    <submittedName>
        <fullName evidence="2">YueI family protein</fullName>
    </submittedName>
</protein>
<accession>A0A0C3FGX9</accession>
<reference evidence="3" key="3">
    <citation type="submission" date="2023-05" db="EMBL/GenBank/DDBJ databases">
        <title>Complete genome sequence of Bacillus subtilis SRCM117797 isolated from Soybean paste.</title>
        <authorList>
            <person name="Abraha H.B."/>
            <person name="Kim K.-P."/>
            <person name="Ryu M.-S."/>
            <person name="Jeong D.-Y."/>
        </authorList>
    </citation>
    <scope>NUCLEOTIDE SEQUENCE</scope>
    <source>
        <strain evidence="3">SRCM117797</strain>
    </source>
</reference>
<name>A0A0C3FGX9_BACIU</name>
<dbReference type="Gene3D" id="3.30.1330.30">
    <property type="match status" value="1"/>
</dbReference>
<evidence type="ECO:0000313" key="3">
    <source>
        <dbReference type="EMBL" id="WHM22776.1"/>
    </source>
</evidence>
<gene>
    <name evidence="2" type="primary">yueI</name>
    <name evidence="2" type="ORF">P5633_08055</name>
    <name evidence="3" type="ORF">QL281_06975</name>
    <name evidence="1" type="ORF">SC09_contig4orf00116</name>
</gene>
<reference evidence="1 4" key="1">
    <citation type="submission" date="2014-12" db="EMBL/GenBank/DDBJ databases">
        <title>Comparative genome analysis of Bacillus coagulans HM-08, Clostridium butyricum HM-68, Bacillus subtilis HM-66 and Bacillus licheniformis BL-09.</title>
        <authorList>
            <person name="Zhang H."/>
        </authorList>
    </citation>
    <scope>NUCLEOTIDE SEQUENCE [LARGE SCALE GENOMIC DNA]</scope>
    <source>
        <strain evidence="1 4">HM-66</strain>
    </source>
</reference>
<dbReference type="EMBL" id="CP120576">
    <property type="protein sequence ID" value="WEY86065.1"/>
    <property type="molecule type" value="Genomic_DNA"/>
</dbReference>
<dbReference type="InterPro" id="IPR029064">
    <property type="entry name" value="Ribosomal_eL30-like_sf"/>
</dbReference>
<organism evidence="1 4">
    <name type="scientific">Bacillus subtilis</name>
    <dbReference type="NCBI Taxonomy" id="1423"/>
    <lineage>
        <taxon>Bacteria</taxon>
        <taxon>Bacillati</taxon>
        <taxon>Bacillota</taxon>
        <taxon>Bacilli</taxon>
        <taxon>Bacillales</taxon>
        <taxon>Bacillaceae</taxon>
        <taxon>Bacillus</taxon>
    </lineage>
</organism>
<dbReference type="PATRIC" id="fig|1423.173.peg.3895"/>
<dbReference type="STRING" id="483913.AN935_15945"/>
<evidence type="ECO:0000313" key="1">
    <source>
        <dbReference type="EMBL" id="KIU05365.1"/>
    </source>
</evidence>
<dbReference type="EMBL" id="JXBC01000013">
    <property type="protein sequence ID" value="KIU05365.1"/>
    <property type="molecule type" value="Genomic_DNA"/>
</dbReference>
<reference evidence="2" key="2">
    <citation type="submission" date="2023-03" db="EMBL/GenBank/DDBJ databases">
        <title>Complete genome sequences of 52 Bacillus and Priestia strains isolated from West-African fermentations and 26 reference strains from the DSMZ collection.</title>
        <authorList>
            <person name="Wiedenbein E.S."/>
            <person name="Canoy T.S."/>
            <person name="Hui Y."/>
            <person name="Parkouda C."/>
            <person name="Dawende C."/>
            <person name="Ametefe E."/>
            <person name="Jespersen L."/>
            <person name="Nielsen D.S."/>
        </authorList>
    </citation>
    <scope>NUCLEOTIDE SEQUENCE</scope>
    <source>
        <strain evidence="2">PRO56</strain>
    </source>
</reference>
<dbReference type="SUPFAM" id="SSF160515">
    <property type="entry name" value="YueI-like"/>
    <property type="match status" value="1"/>
</dbReference>
<dbReference type="EMBL" id="CP125292">
    <property type="protein sequence ID" value="WHM22776.1"/>
    <property type="molecule type" value="Genomic_DNA"/>
</dbReference>
<evidence type="ECO:0000313" key="2">
    <source>
        <dbReference type="EMBL" id="WEY86065.1"/>
    </source>
</evidence>
<sequence length="132" mass="15218">MSEDKMDLYLQQGMYGPLETKPDERHLFLGSLRERVVLALTKGQVLRSKPYKEAEHELKNSHNVTLLINGELQYQSYSSYIQMANRYGVPFKIVSDLQFHTPLGIVIAADIAVNRELIYIQDDIYNRSVLKS</sequence>
<evidence type="ECO:0000313" key="4">
    <source>
        <dbReference type="Proteomes" id="UP000032247"/>
    </source>
</evidence>
<dbReference type="Pfam" id="PF07997">
    <property type="entry name" value="DUF1694"/>
    <property type="match status" value="1"/>
</dbReference>
<dbReference type="Proteomes" id="UP001229422">
    <property type="component" value="Chromosome"/>
</dbReference>
<proteinExistence type="predicted"/>
<dbReference type="RefSeq" id="WP_017695530.1">
    <property type="nucleotide sequence ID" value="NZ_CBCSGB010000043.1"/>
</dbReference>
<dbReference type="AlphaFoldDB" id="A0A0C3FGX9"/>
<dbReference type="Proteomes" id="UP001214898">
    <property type="component" value="Chromosome"/>
</dbReference>
<dbReference type="InterPro" id="IPR012543">
    <property type="entry name" value="DUF1694"/>
</dbReference>
<dbReference type="Proteomes" id="UP000032247">
    <property type="component" value="Unassembled WGS sequence"/>
</dbReference>